<evidence type="ECO:0000256" key="4">
    <source>
        <dbReference type="ARBA" id="ARBA00023128"/>
    </source>
</evidence>
<evidence type="ECO:0000313" key="6">
    <source>
        <dbReference type="Proteomes" id="UP000053477"/>
    </source>
</evidence>
<evidence type="ECO:0000256" key="1">
    <source>
        <dbReference type="ARBA" id="ARBA00004173"/>
    </source>
</evidence>
<dbReference type="PANTHER" id="PTHR28163">
    <property type="entry name" value="PROTEIN PET117 HOMOLOG, MITOCHONDRIAL"/>
    <property type="match status" value="1"/>
</dbReference>
<accession>A0A0H2S066</accession>
<dbReference type="InterPro" id="IPR031568">
    <property type="entry name" value="Pet117"/>
</dbReference>
<dbReference type="GO" id="GO:0033617">
    <property type="term" value="P:mitochondrial respiratory chain complex IV assembly"/>
    <property type="evidence" value="ECO:0007669"/>
    <property type="project" value="TreeGrafter"/>
</dbReference>
<dbReference type="EMBL" id="KQ085934">
    <property type="protein sequence ID" value="KLO15133.1"/>
    <property type="molecule type" value="Genomic_DNA"/>
</dbReference>
<evidence type="ECO:0000256" key="2">
    <source>
        <dbReference type="ARBA" id="ARBA00008197"/>
    </source>
</evidence>
<dbReference type="Pfam" id="PF15786">
    <property type="entry name" value="PET117"/>
    <property type="match status" value="1"/>
</dbReference>
<dbReference type="STRING" id="27342.A0A0H2S066"/>
<dbReference type="AlphaFoldDB" id="A0A0H2S066"/>
<comment type="similarity">
    <text evidence="2">Belongs to the PET117 family.</text>
</comment>
<sequence length="85" mass="9965">MSRVARATLAASAIFCVGTVWGVHFLQQRERQTMYQGVVRDDARRLEKQRERQDRLDESLRKREVYEKVQVVAEKENSEAQAIRS</sequence>
<keyword evidence="3" id="KW-0809">Transit peptide</keyword>
<keyword evidence="6" id="KW-1185">Reference proteome</keyword>
<gene>
    <name evidence="5" type="ORF">SCHPADRAFT_825289</name>
</gene>
<evidence type="ECO:0000313" key="5">
    <source>
        <dbReference type="EMBL" id="KLO15133.1"/>
    </source>
</evidence>
<dbReference type="PANTHER" id="PTHR28163:SF1">
    <property type="entry name" value="PROTEIN PET117 HOMOLOG, MITOCHONDRIAL"/>
    <property type="match status" value="1"/>
</dbReference>
<name>A0A0H2S066_9AGAM</name>
<proteinExistence type="inferred from homology"/>
<keyword evidence="4" id="KW-0496">Mitochondrion</keyword>
<dbReference type="InParanoid" id="A0A0H2S066"/>
<evidence type="ECO:0008006" key="7">
    <source>
        <dbReference type="Google" id="ProtNLM"/>
    </source>
</evidence>
<evidence type="ECO:0000256" key="3">
    <source>
        <dbReference type="ARBA" id="ARBA00022946"/>
    </source>
</evidence>
<dbReference type="OrthoDB" id="76305at2759"/>
<dbReference type="GO" id="GO:0005739">
    <property type="term" value="C:mitochondrion"/>
    <property type="evidence" value="ECO:0007669"/>
    <property type="project" value="UniProtKB-SubCell"/>
</dbReference>
<comment type="subcellular location">
    <subcellularLocation>
        <location evidence="1">Mitochondrion</location>
    </subcellularLocation>
</comment>
<reference evidence="5 6" key="1">
    <citation type="submission" date="2015-04" db="EMBL/GenBank/DDBJ databases">
        <title>Complete genome sequence of Schizopora paradoxa KUC8140, a cosmopolitan wood degrader in East Asia.</title>
        <authorList>
            <consortium name="DOE Joint Genome Institute"/>
            <person name="Min B."/>
            <person name="Park H."/>
            <person name="Jang Y."/>
            <person name="Kim J.-J."/>
            <person name="Kim K.H."/>
            <person name="Pangilinan J."/>
            <person name="Lipzen A."/>
            <person name="Riley R."/>
            <person name="Grigoriev I.V."/>
            <person name="Spatafora J.W."/>
            <person name="Choi I.-G."/>
        </authorList>
    </citation>
    <scope>NUCLEOTIDE SEQUENCE [LARGE SCALE GENOMIC DNA]</scope>
    <source>
        <strain evidence="5 6">KUC8140</strain>
    </source>
</reference>
<organism evidence="5 6">
    <name type="scientific">Schizopora paradoxa</name>
    <dbReference type="NCBI Taxonomy" id="27342"/>
    <lineage>
        <taxon>Eukaryota</taxon>
        <taxon>Fungi</taxon>
        <taxon>Dikarya</taxon>
        <taxon>Basidiomycota</taxon>
        <taxon>Agaricomycotina</taxon>
        <taxon>Agaricomycetes</taxon>
        <taxon>Hymenochaetales</taxon>
        <taxon>Schizoporaceae</taxon>
        <taxon>Schizopora</taxon>
    </lineage>
</organism>
<protein>
    <recommendedName>
        <fullName evidence="7">Cytochrome c oxidase assembly protein</fullName>
    </recommendedName>
</protein>
<dbReference type="Proteomes" id="UP000053477">
    <property type="component" value="Unassembled WGS sequence"/>
</dbReference>